<sequence>MKCLLEGKQFIVRASCVRMHFIRNATLHLGEEVVPMPAKKKAARKTAKRKPARRKAVKKTAKKTTKRKPAKKATSRKKKRK</sequence>
<proteinExistence type="predicted"/>
<feature type="compositionally biased region" description="Basic residues" evidence="1">
    <location>
        <begin position="38"/>
        <end position="81"/>
    </location>
</feature>
<accession>A0A1G1X3R3</accession>
<dbReference type="EMBL" id="MHHR01000019">
    <property type="protein sequence ID" value="OGY34210.1"/>
    <property type="molecule type" value="Genomic_DNA"/>
</dbReference>
<protein>
    <submittedName>
        <fullName evidence="2">Uncharacterized protein</fullName>
    </submittedName>
</protein>
<dbReference type="AlphaFoldDB" id="A0A1G1X3R3"/>
<evidence type="ECO:0000313" key="3">
    <source>
        <dbReference type="Proteomes" id="UP000177528"/>
    </source>
</evidence>
<gene>
    <name evidence="2" type="ORF">A3D99_03670</name>
</gene>
<dbReference type="Proteomes" id="UP000177528">
    <property type="component" value="Unassembled WGS sequence"/>
</dbReference>
<feature type="region of interest" description="Disordered" evidence="1">
    <location>
        <begin position="34"/>
        <end position="81"/>
    </location>
</feature>
<comment type="caution">
    <text evidence="2">The sequence shown here is derived from an EMBL/GenBank/DDBJ whole genome shotgun (WGS) entry which is preliminary data.</text>
</comment>
<organism evidence="2 3">
    <name type="scientific">Candidatus Andersenbacteria bacterium RIFCSPHIGHO2_12_FULL_45_11</name>
    <dbReference type="NCBI Taxonomy" id="1797281"/>
    <lineage>
        <taxon>Bacteria</taxon>
        <taxon>Candidatus Anderseniibacteriota</taxon>
    </lineage>
</organism>
<name>A0A1G1X3R3_9BACT</name>
<evidence type="ECO:0000313" key="2">
    <source>
        <dbReference type="EMBL" id="OGY34210.1"/>
    </source>
</evidence>
<evidence type="ECO:0000256" key="1">
    <source>
        <dbReference type="SAM" id="MobiDB-lite"/>
    </source>
</evidence>
<reference evidence="2 3" key="1">
    <citation type="journal article" date="2016" name="Nat. Commun.">
        <title>Thousands of microbial genomes shed light on interconnected biogeochemical processes in an aquifer system.</title>
        <authorList>
            <person name="Anantharaman K."/>
            <person name="Brown C.T."/>
            <person name="Hug L.A."/>
            <person name="Sharon I."/>
            <person name="Castelle C.J."/>
            <person name="Probst A.J."/>
            <person name="Thomas B.C."/>
            <person name="Singh A."/>
            <person name="Wilkins M.J."/>
            <person name="Karaoz U."/>
            <person name="Brodie E.L."/>
            <person name="Williams K.H."/>
            <person name="Hubbard S.S."/>
            <person name="Banfield J.F."/>
        </authorList>
    </citation>
    <scope>NUCLEOTIDE SEQUENCE [LARGE SCALE GENOMIC DNA]</scope>
</reference>